<dbReference type="HOGENOM" id="CLU_3189822_0_0_11"/>
<evidence type="ECO:0000313" key="3">
    <source>
        <dbReference type="Proteomes" id="UP000034034"/>
    </source>
</evidence>
<name>A0A0F7G2K1_9ACTN</name>
<feature type="region of interest" description="Disordered" evidence="1">
    <location>
        <begin position="1"/>
        <end position="37"/>
    </location>
</feature>
<evidence type="ECO:0000313" key="2">
    <source>
        <dbReference type="EMBL" id="AKG46857.1"/>
    </source>
</evidence>
<dbReference type="PATRIC" id="fig|408015.6.peg.5543"/>
<protein>
    <submittedName>
        <fullName evidence="2">Uncharacterized protein</fullName>
    </submittedName>
</protein>
<gene>
    <name evidence="2" type="ORF">SXIM_54730</name>
</gene>
<reference evidence="2" key="1">
    <citation type="submission" date="2019-08" db="EMBL/GenBank/DDBJ databases">
        <title>Complete genome sequence of a mangrove-derived Streptomyces xiamenensis.</title>
        <authorList>
            <person name="Xu J."/>
        </authorList>
    </citation>
    <scope>NUCLEOTIDE SEQUENCE</scope>
    <source>
        <strain evidence="2">318</strain>
    </source>
</reference>
<proteinExistence type="predicted"/>
<dbReference type="Proteomes" id="UP000034034">
    <property type="component" value="Chromosome"/>
</dbReference>
<feature type="compositionally biased region" description="Basic and acidic residues" evidence="1">
    <location>
        <begin position="19"/>
        <end position="35"/>
    </location>
</feature>
<dbReference type="KEGG" id="sxi:SXIM_54730"/>
<dbReference type="STRING" id="408015.SXIM_54730"/>
<evidence type="ECO:0000256" key="1">
    <source>
        <dbReference type="SAM" id="MobiDB-lite"/>
    </source>
</evidence>
<dbReference type="EMBL" id="CP009922">
    <property type="protein sequence ID" value="AKG46857.1"/>
    <property type="molecule type" value="Genomic_DNA"/>
</dbReference>
<sequence>MDGRAEGVTAVSEALVSVADRDRAQQPEPVGESRRAGRAPLWCAAV</sequence>
<accession>A0A0F7G2K1</accession>
<dbReference type="AlphaFoldDB" id="A0A0F7G2K1"/>
<keyword evidence="3" id="KW-1185">Reference proteome</keyword>
<organism evidence="2 3">
    <name type="scientific">Streptomyces xiamenensis</name>
    <dbReference type="NCBI Taxonomy" id="408015"/>
    <lineage>
        <taxon>Bacteria</taxon>
        <taxon>Bacillati</taxon>
        <taxon>Actinomycetota</taxon>
        <taxon>Actinomycetes</taxon>
        <taxon>Kitasatosporales</taxon>
        <taxon>Streptomycetaceae</taxon>
        <taxon>Streptomyces</taxon>
    </lineage>
</organism>